<protein>
    <submittedName>
        <fullName evidence="2">Uncharacterized protein</fullName>
    </submittedName>
</protein>
<dbReference type="Proteomes" id="UP000751190">
    <property type="component" value="Unassembled WGS sequence"/>
</dbReference>
<feature type="transmembrane region" description="Helical" evidence="1">
    <location>
        <begin position="38"/>
        <end position="56"/>
    </location>
</feature>
<comment type="caution">
    <text evidence="2">The sequence shown here is derived from an EMBL/GenBank/DDBJ whole genome shotgun (WGS) entry which is preliminary data.</text>
</comment>
<feature type="transmembrane region" description="Helical" evidence="1">
    <location>
        <begin position="211"/>
        <end position="231"/>
    </location>
</feature>
<name>A0A8J5XJN9_DIALT</name>
<keyword evidence="1" id="KW-1133">Transmembrane helix</keyword>
<keyword evidence="1" id="KW-0812">Transmembrane</keyword>
<feature type="transmembrane region" description="Helical" evidence="1">
    <location>
        <begin position="76"/>
        <end position="97"/>
    </location>
</feature>
<feature type="transmembrane region" description="Helical" evidence="1">
    <location>
        <begin position="171"/>
        <end position="191"/>
    </location>
</feature>
<proteinExistence type="predicted"/>
<feature type="transmembrane region" description="Helical" evidence="1">
    <location>
        <begin position="117"/>
        <end position="138"/>
    </location>
</feature>
<reference evidence="2" key="1">
    <citation type="submission" date="2021-05" db="EMBL/GenBank/DDBJ databases">
        <title>The genome of the haptophyte Pavlova lutheri (Diacronema luteri, Pavlovales) - a model for lipid biosynthesis in eukaryotic algae.</title>
        <authorList>
            <person name="Hulatt C.J."/>
            <person name="Posewitz M.C."/>
        </authorList>
    </citation>
    <scope>NUCLEOTIDE SEQUENCE</scope>
    <source>
        <strain evidence="2">NIVA-4/92</strain>
    </source>
</reference>
<evidence type="ECO:0000313" key="2">
    <source>
        <dbReference type="EMBL" id="KAG8459865.1"/>
    </source>
</evidence>
<evidence type="ECO:0000256" key="1">
    <source>
        <dbReference type="SAM" id="Phobius"/>
    </source>
</evidence>
<feature type="transmembrane region" description="Helical" evidence="1">
    <location>
        <begin position="243"/>
        <end position="266"/>
    </location>
</feature>
<organism evidence="2 3">
    <name type="scientific">Diacronema lutheri</name>
    <name type="common">Unicellular marine alga</name>
    <name type="synonym">Monochrysis lutheri</name>
    <dbReference type="NCBI Taxonomy" id="2081491"/>
    <lineage>
        <taxon>Eukaryota</taxon>
        <taxon>Haptista</taxon>
        <taxon>Haptophyta</taxon>
        <taxon>Pavlovophyceae</taxon>
        <taxon>Pavlovales</taxon>
        <taxon>Pavlovaceae</taxon>
        <taxon>Diacronema</taxon>
    </lineage>
</organism>
<dbReference type="EMBL" id="JAGTXO010000037">
    <property type="protein sequence ID" value="KAG8459865.1"/>
    <property type="molecule type" value="Genomic_DNA"/>
</dbReference>
<keyword evidence="3" id="KW-1185">Reference proteome</keyword>
<keyword evidence="1" id="KW-0472">Membrane</keyword>
<dbReference type="AlphaFoldDB" id="A0A8J5XJN9"/>
<sequence>MAALQATLYGVSRGGWDAEGRPSARELAAHNAALRRDAVGLGVVLALFLSSARAFADARPSRQFVAACQPGEQLARGAAGLLCALGAASALAVDLLVCPCPAVSDAKYRAIRVLGHFAYLTVQSLAIISTHLAISALADVCLDPLVAPLLPASVTRAALALHAASHMHAEWVCALALVLALFFFPLALLHPQWEADEVRPWRRRGVGSFKALNLYSHGAAVPCALLELLLLRSRPLLAQLAPPFRVLAAVSIAYGSVYPLSVHIGYNLHEMRRVALERARAQRADSALPRVKSHPTHAWPYGFMDDLAQLGAPPMRLHSWGVRPPFSAGWVLLALAGTASNLLVLACVRQLHVSARES</sequence>
<evidence type="ECO:0000313" key="3">
    <source>
        <dbReference type="Proteomes" id="UP000751190"/>
    </source>
</evidence>
<dbReference type="OrthoDB" id="10508745at2759"/>
<gene>
    <name evidence="2" type="ORF">KFE25_014428</name>
</gene>
<feature type="transmembrane region" description="Helical" evidence="1">
    <location>
        <begin position="327"/>
        <end position="348"/>
    </location>
</feature>
<accession>A0A8J5XJN9</accession>